<dbReference type="AlphaFoldDB" id="A0A812TXZ1"/>
<evidence type="ECO:0000313" key="2">
    <source>
        <dbReference type="Proteomes" id="UP000601435"/>
    </source>
</evidence>
<keyword evidence="2" id="KW-1185">Reference proteome</keyword>
<dbReference type="Proteomes" id="UP000601435">
    <property type="component" value="Unassembled WGS sequence"/>
</dbReference>
<feature type="non-terminal residue" evidence="1">
    <location>
        <position position="1"/>
    </location>
</feature>
<sequence length="204" mass="21950">MVYERGTNQSSPHKATVGQVAPALQPIHTRRSTLFFLPPTVFTGKCSSDDGGNVALDIVSGQGTYDGFAFFELDLTTGYVRLAPSEELASVMPVDTHARATLSISCKIFGLYQYLPFGVGSSIEAELFLNAQDDTCFVPVATPPHFHEVSETSSSAAECRQACRSDIACTYYSHQSTSCFRYTGLCDSSSSPSCSPAARLLLFA</sequence>
<name>A0A812TXZ1_9DINO</name>
<comment type="caution">
    <text evidence="1">The sequence shown here is derived from an EMBL/GenBank/DDBJ whole genome shotgun (WGS) entry which is preliminary data.</text>
</comment>
<proteinExistence type="predicted"/>
<organism evidence="1 2">
    <name type="scientific">Symbiodinium necroappetens</name>
    <dbReference type="NCBI Taxonomy" id="1628268"/>
    <lineage>
        <taxon>Eukaryota</taxon>
        <taxon>Sar</taxon>
        <taxon>Alveolata</taxon>
        <taxon>Dinophyceae</taxon>
        <taxon>Suessiales</taxon>
        <taxon>Symbiodiniaceae</taxon>
        <taxon>Symbiodinium</taxon>
    </lineage>
</organism>
<accession>A0A812TXZ1</accession>
<protein>
    <submittedName>
        <fullName evidence="1">TRPT1 protein</fullName>
    </submittedName>
</protein>
<reference evidence="1" key="1">
    <citation type="submission" date="2021-02" db="EMBL/GenBank/DDBJ databases">
        <authorList>
            <person name="Dougan E. K."/>
            <person name="Rhodes N."/>
            <person name="Thang M."/>
            <person name="Chan C."/>
        </authorList>
    </citation>
    <scope>NUCLEOTIDE SEQUENCE</scope>
</reference>
<gene>
    <name evidence="1" type="primary">TRPT1</name>
    <name evidence="1" type="ORF">SNEC2469_LOCUS15617</name>
</gene>
<evidence type="ECO:0000313" key="1">
    <source>
        <dbReference type="EMBL" id="CAE7542492.1"/>
    </source>
</evidence>
<dbReference type="EMBL" id="CAJNJA010025406">
    <property type="protein sequence ID" value="CAE7542492.1"/>
    <property type="molecule type" value="Genomic_DNA"/>
</dbReference>